<sequence>MLISPYLFYSDYFTNYLQKTVKLMIPLLNFATYPKDYSYFELFHVSDNSFTSLYSSYYYKWWNIKALINFKHYGFSLCHSLHLLLRPTSEYSYDQPSNTDDFNNSWNLVLTYKFISSNGTIGESSLIETPDDNTNLFAMFSTSILA</sequence>
<keyword evidence="2" id="KW-1185">Reference proteome</keyword>
<organism evidence="1 2">
    <name type="scientific">Dentiscutata heterogama</name>
    <dbReference type="NCBI Taxonomy" id="1316150"/>
    <lineage>
        <taxon>Eukaryota</taxon>
        <taxon>Fungi</taxon>
        <taxon>Fungi incertae sedis</taxon>
        <taxon>Mucoromycota</taxon>
        <taxon>Glomeromycotina</taxon>
        <taxon>Glomeromycetes</taxon>
        <taxon>Diversisporales</taxon>
        <taxon>Gigasporaceae</taxon>
        <taxon>Dentiscutata</taxon>
    </lineage>
</organism>
<proteinExistence type="predicted"/>
<reference evidence="1" key="1">
    <citation type="submission" date="2021-06" db="EMBL/GenBank/DDBJ databases">
        <authorList>
            <person name="Kallberg Y."/>
            <person name="Tangrot J."/>
            <person name="Rosling A."/>
        </authorList>
    </citation>
    <scope>NUCLEOTIDE SEQUENCE</scope>
    <source>
        <strain evidence="1">IL203A</strain>
    </source>
</reference>
<comment type="caution">
    <text evidence="1">The sequence shown here is derived from an EMBL/GenBank/DDBJ whole genome shotgun (WGS) entry which is preliminary data.</text>
</comment>
<name>A0ACA9MWL0_9GLOM</name>
<evidence type="ECO:0000313" key="1">
    <source>
        <dbReference type="EMBL" id="CAG8618713.1"/>
    </source>
</evidence>
<protein>
    <submittedName>
        <fullName evidence="1">17046_t:CDS:1</fullName>
    </submittedName>
</protein>
<dbReference type="EMBL" id="CAJVPU010011900">
    <property type="protein sequence ID" value="CAG8618713.1"/>
    <property type="molecule type" value="Genomic_DNA"/>
</dbReference>
<evidence type="ECO:0000313" key="2">
    <source>
        <dbReference type="Proteomes" id="UP000789702"/>
    </source>
</evidence>
<accession>A0ACA9MWL0</accession>
<feature type="non-terminal residue" evidence="1">
    <location>
        <position position="146"/>
    </location>
</feature>
<gene>
    <name evidence="1" type="ORF">DHETER_LOCUS7926</name>
</gene>
<dbReference type="Proteomes" id="UP000789702">
    <property type="component" value="Unassembled WGS sequence"/>
</dbReference>